<keyword evidence="3" id="KW-1185">Reference proteome</keyword>
<reference evidence="2 3" key="1">
    <citation type="submission" date="2017-03" db="EMBL/GenBank/DDBJ databases">
        <title>Draft Genome sequence of Marispirochaeta sp. strain JC444.</title>
        <authorList>
            <person name="Shivani Y."/>
            <person name="Subhash Y."/>
            <person name="Sasikala C."/>
            <person name="Ramana C."/>
        </authorList>
    </citation>
    <scope>NUCLEOTIDE SEQUENCE [LARGE SCALE GENOMIC DNA]</scope>
    <source>
        <strain evidence="2 3">JC444</strain>
    </source>
</reference>
<proteinExistence type="predicted"/>
<dbReference type="STRING" id="1963862.B4O97_18905"/>
<evidence type="ECO:0000256" key="1">
    <source>
        <dbReference type="SAM" id="SignalP"/>
    </source>
</evidence>
<protein>
    <recommendedName>
        <fullName evidence="4">Flagellar protein FliL</fullName>
    </recommendedName>
</protein>
<gene>
    <name evidence="2" type="ORF">B4O97_18905</name>
</gene>
<evidence type="ECO:0000313" key="3">
    <source>
        <dbReference type="Proteomes" id="UP000192343"/>
    </source>
</evidence>
<dbReference type="RefSeq" id="WP_083053082.1">
    <property type="nucleotide sequence ID" value="NZ_MWQY01000041.1"/>
</dbReference>
<accession>A0A1Y1RSU4</accession>
<evidence type="ECO:0008006" key="4">
    <source>
        <dbReference type="Google" id="ProtNLM"/>
    </source>
</evidence>
<organism evidence="2 3">
    <name type="scientific">Marispirochaeta aestuarii</name>
    <dbReference type="NCBI Taxonomy" id="1963862"/>
    <lineage>
        <taxon>Bacteria</taxon>
        <taxon>Pseudomonadati</taxon>
        <taxon>Spirochaetota</taxon>
        <taxon>Spirochaetia</taxon>
        <taxon>Spirochaetales</taxon>
        <taxon>Spirochaetaceae</taxon>
        <taxon>Marispirochaeta</taxon>
    </lineage>
</organism>
<comment type="caution">
    <text evidence="2">The sequence shown here is derived from an EMBL/GenBank/DDBJ whole genome shotgun (WGS) entry which is preliminary data.</text>
</comment>
<keyword evidence="1" id="KW-0732">Signal</keyword>
<dbReference type="Proteomes" id="UP000192343">
    <property type="component" value="Unassembled WGS sequence"/>
</dbReference>
<sequence>MKKNLIIVLFLLIAFTSCLDAYTGNTSVLCLTNDYEYIRLEIDFSMDVSKAQTDNIESDTLEMFIVDYVSSSIEIYLLDIISNIEFSEVELMIDNQRLNEMLLDHLNSLPRLNGDPVRSVSITISSM</sequence>
<name>A0A1Y1RSU4_9SPIO</name>
<dbReference type="PROSITE" id="PS51257">
    <property type="entry name" value="PROKAR_LIPOPROTEIN"/>
    <property type="match status" value="1"/>
</dbReference>
<dbReference type="AlphaFoldDB" id="A0A1Y1RSU4"/>
<dbReference type="EMBL" id="MWQY01000041">
    <property type="protein sequence ID" value="ORC29593.1"/>
    <property type="molecule type" value="Genomic_DNA"/>
</dbReference>
<evidence type="ECO:0000313" key="2">
    <source>
        <dbReference type="EMBL" id="ORC29593.1"/>
    </source>
</evidence>
<feature type="chain" id="PRO_5013322193" description="Flagellar protein FliL" evidence="1">
    <location>
        <begin position="22"/>
        <end position="127"/>
    </location>
</feature>
<feature type="signal peptide" evidence="1">
    <location>
        <begin position="1"/>
        <end position="21"/>
    </location>
</feature>